<dbReference type="InterPro" id="IPR033756">
    <property type="entry name" value="YlxH/NBP35"/>
</dbReference>
<dbReference type="GO" id="GO:0016226">
    <property type="term" value="P:iron-sulfur cluster assembly"/>
    <property type="evidence" value="ECO:0007669"/>
    <property type="project" value="InterPro"/>
</dbReference>
<keyword evidence="4 6" id="KW-0408">Iron</keyword>
<feature type="domain" description="MIP18 family-like" evidence="7">
    <location>
        <begin position="10"/>
        <end position="69"/>
    </location>
</feature>
<dbReference type="Gene3D" id="3.30.300.130">
    <property type="entry name" value="Fe-S cluster assembly (FSCA)"/>
    <property type="match status" value="1"/>
</dbReference>
<keyword evidence="2 6" id="KW-0547">Nucleotide-binding</keyword>
<dbReference type="PANTHER" id="PTHR42961">
    <property type="entry name" value="IRON-SULFUR PROTEIN NUBPL"/>
    <property type="match status" value="1"/>
</dbReference>
<comment type="caution">
    <text evidence="8">The sequence shown here is derived from an EMBL/GenBank/DDBJ whole genome shotgun (WGS) entry which is preliminary data.</text>
</comment>
<dbReference type="HAMAP" id="MF_02040">
    <property type="entry name" value="Mrp_NBP35"/>
    <property type="match status" value="1"/>
</dbReference>
<dbReference type="Pfam" id="PF01883">
    <property type="entry name" value="FeS_assembly_P"/>
    <property type="match status" value="1"/>
</dbReference>
<dbReference type="InterPro" id="IPR034904">
    <property type="entry name" value="FSCA_dom_sf"/>
</dbReference>
<evidence type="ECO:0000256" key="5">
    <source>
        <dbReference type="ARBA" id="ARBA00023014"/>
    </source>
</evidence>
<dbReference type="GO" id="GO:0140663">
    <property type="term" value="F:ATP-dependent FeS chaperone activity"/>
    <property type="evidence" value="ECO:0007669"/>
    <property type="project" value="InterPro"/>
</dbReference>
<keyword evidence="6" id="KW-0378">Hydrolase</keyword>
<dbReference type="InterPro" id="IPR027417">
    <property type="entry name" value="P-loop_NTPase"/>
</dbReference>
<evidence type="ECO:0000259" key="7">
    <source>
        <dbReference type="Pfam" id="PF01883"/>
    </source>
</evidence>
<organism evidence="8 9">
    <name type="scientific">Dysgonomonas alginatilytica</name>
    <dbReference type="NCBI Taxonomy" id="1605892"/>
    <lineage>
        <taxon>Bacteria</taxon>
        <taxon>Pseudomonadati</taxon>
        <taxon>Bacteroidota</taxon>
        <taxon>Bacteroidia</taxon>
        <taxon>Bacteroidales</taxon>
        <taxon>Dysgonomonadaceae</taxon>
        <taxon>Dysgonomonas</taxon>
    </lineage>
</organism>
<dbReference type="SUPFAM" id="SSF117916">
    <property type="entry name" value="Fe-S cluster assembly (FSCA) domain-like"/>
    <property type="match status" value="1"/>
</dbReference>
<evidence type="ECO:0000256" key="1">
    <source>
        <dbReference type="ARBA" id="ARBA00022723"/>
    </source>
</evidence>
<proteinExistence type="inferred from homology"/>
<dbReference type="GO" id="GO:0046872">
    <property type="term" value="F:metal ion binding"/>
    <property type="evidence" value="ECO:0007669"/>
    <property type="project" value="UniProtKB-KW"/>
</dbReference>
<keyword evidence="5 6" id="KW-0411">Iron-sulfur</keyword>
<protein>
    <recommendedName>
        <fullName evidence="6">Iron-sulfur cluster carrier protein</fullName>
    </recommendedName>
</protein>
<keyword evidence="3 6" id="KW-0067">ATP-binding</keyword>
<accession>A0A2V3PSH8</accession>
<dbReference type="FunFam" id="3.40.50.300:FF:001119">
    <property type="entry name" value="Iron-sulfur cluster carrier protein"/>
    <property type="match status" value="1"/>
</dbReference>
<comment type="similarity">
    <text evidence="6">Belongs to the Mrp/NBP35 ATP-binding proteins family.</text>
</comment>
<evidence type="ECO:0000256" key="6">
    <source>
        <dbReference type="HAMAP-Rule" id="MF_02040"/>
    </source>
</evidence>
<dbReference type="Proteomes" id="UP000247973">
    <property type="component" value="Unassembled WGS sequence"/>
</dbReference>
<dbReference type="Pfam" id="PF10609">
    <property type="entry name" value="ParA"/>
    <property type="match status" value="1"/>
</dbReference>
<comment type="function">
    <text evidence="6">Binds and transfers iron-sulfur (Fe-S) clusters to target apoproteins. Can hydrolyze ATP.</text>
</comment>
<dbReference type="GO" id="GO:0005524">
    <property type="term" value="F:ATP binding"/>
    <property type="evidence" value="ECO:0007669"/>
    <property type="project" value="UniProtKB-UniRule"/>
</dbReference>
<evidence type="ECO:0000256" key="2">
    <source>
        <dbReference type="ARBA" id="ARBA00022741"/>
    </source>
</evidence>
<keyword evidence="1 6" id="KW-0479">Metal-binding</keyword>
<dbReference type="AlphaFoldDB" id="A0A2V3PSH8"/>
<dbReference type="CDD" id="cd02037">
    <property type="entry name" value="Mrp_NBP35"/>
    <property type="match status" value="1"/>
</dbReference>
<dbReference type="PANTHER" id="PTHR42961:SF2">
    <property type="entry name" value="IRON-SULFUR PROTEIN NUBPL"/>
    <property type="match status" value="1"/>
</dbReference>
<reference evidence="8 9" key="1">
    <citation type="submission" date="2018-03" db="EMBL/GenBank/DDBJ databases">
        <title>Genomic Encyclopedia of Archaeal and Bacterial Type Strains, Phase II (KMG-II): from individual species to whole genera.</title>
        <authorList>
            <person name="Goeker M."/>
        </authorList>
    </citation>
    <scope>NUCLEOTIDE SEQUENCE [LARGE SCALE GENOMIC DNA]</scope>
    <source>
        <strain evidence="8 9">DSM 100214</strain>
    </source>
</reference>
<evidence type="ECO:0000313" key="9">
    <source>
        <dbReference type="Proteomes" id="UP000247973"/>
    </source>
</evidence>
<dbReference type="InterPro" id="IPR044304">
    <property type="entry name" value="NUBPL-like"/>
</dbReference>
<evidence type="ECO:0000313" key="8">
    <source>
        <dbReference type="EMBL" id="PXV67555.1"/>
    </source>
</evidence>
<evidence type="ECO:0000256" key="4">
    <source>
        <dbReference type="ARBA" id="ARBA00023004"/>
    </source>
</evidence>
<dbReference type="InterPro" id="IPR019591">
    <property type="entry name" value="Mrp/NBP35_ATP-bd"/>
</dbReference>
<keyword evidence="9" id="KW-1185">Reference proteome</keyword>
<dbReference type="GO" id="GO:0016887">
    <property type="term" value="F:ATP hydrolysis activity"/>
    <property type="evidence" value="ECO:0007669"/>
    <property type="project" value="UniProtKB-UniRule"/>
</dbReference>
<dbReference type="EMBL" id="QICL01000003">
    <property type="protein sequence ID" value="PXV67555.1"/>
    <property type="molecule type" value="Genomic_DNA"/>
</dbReference>
<dbReference type="InterPro" id="IPR002744">
    <property type="entry name" value="MIP18-like"/>
</dbReference>
<evidence type="ECO:0000256" key="3">
    <source>
        <dbReference type="ARBA" id="ARBA00022840"/>
    </source>
</evidence>
<dbReference type="OrthoDB" id="9809679at2"/>
<comment type="subunit">
    <text evidence="6">Homodimer.</text>
</comment>
<dbReference type="SUPFAM" id="SSF52540">
    <property type="entry name" value="P-loop containing nucleoside triphosphate hydrolases"/>
    <property type="match status" value="1"/>
</dbReference>
<dbReference type="GO" id="GO:0051539">
    <property type="term" value="F:4 iron, 4 sulfur cluster binding"/>
    <property type="evidence" value="ECO:0007669"/>
    <property type="project" value="TreeGrafter"/>
</dbReference>
<name>A0A2V3PSH8_9BACT</name>
<sequence length="372" mass="40139">MSVKIYPKLVLDALRNVRYPGTGKDVVEMGLVSDDIHIEGNKVSFSMLFEKPNDPFIKSVVKACETAILTYISPDIDIKGNIEVKTNEVAPPPAPPRLLPDVKNIIAISSGKGGVGKSTVTANLAVALAKLGYKVGVLDADIFGPSMPKMFDVEDVQPFLELVENKEMIIPVDKYGVKMLSIGFFVKKESAIVWRGAMAGNALKQLITDGNWGELDYFLIDFPPGTSDIHLTLVQTLPITGAVVVSTPQEVALADARKGIDMFTNEKVNVPILGLVENMAWFTPAELPENKYYIFGKDGAKNLAEEMNVPLLGQLPIVQSICEGGDTGSPVALNENSVTGAAFALLAENFVASVDKRNKEGGPTQKVEVHLK</sequence>
<dbReference type="Gene3D" id="3.40.50.300">
    <property type="entry name" value="P-loop containing nucleotide triphosphate hydrolases"/>
    <property type="match status" value="1"/>
</dbReference>
<gene>
    <name evidence="8" type="ORF">CLV62_103228</name>
</gene>
<feature type="binding site" evidence="6">
    <location>
        <begin position="111"/>
        <end position="118"/>
    </location>
    <ligand>
        <name>ATP</name>
        <dbReference type="ChEBI" id="CHEBI:30616"/>
    </ligand>
</feature>